<dbReference type="InterPro" id="IPR016088">
    <property type="entry name" value="Chalcone_isomerase_3-sand"/>
</dbReference>
<dbReference type="GO" id="GO:0016872">
    <property type="term" value="F:intramolecular lyase activity"/>
    <property type="evidence" value="ECO:0007669"/>
    <property type="project" value="InterPro"/>
</dbReference>
<feature type="region of interest" description="Disordered" evidence="3">
    <location>
        <begin position="447"/>
        <end position="483"/>
    </location>
</feature>
<evidence type="ECO:0000256" key="3">
    <source>
        <dbReference type="SAM" id="MobiDB-lite"/>
    </source>
</evidence>
<dbReference type="PANTHER" id="PTHR47512:SF3">
    <property type="entry name" value="CHALCONE-FLAVONONE ISOMERASE FAMILY PROTEIN"/>
    <property type="match status" value="1"/>
</dbReference>
<protein>
    <recommendedName>
        <fullName evidence="2">Chalcone-flavonone isomerase family protein</fullName>
    </recommendedName>
</protein>
<dbReference type="SUPFAM" id="SSF54626">
    <property type="entry name" value="Chalcone isomerase"/>
    <property type="match status" value="1"/>
</dbReference>
<dbReference type="OrthoDB" id="162989at2759"/>
<accession>A0A5S9YHR1</accession>
<evidence type="ECO:0000256" key="1">
    <source>
        <dbReference type="ARBA" id="ARBA00007166"/>
    </source>
</evidence>
<feature type="compositionally biased region" description="Polar residues" evidence="3">
    <location>
        <begin position="447"/>
        <end position="467"/>
    </location>
</feature>
<dbReference type="Gene3D" id="1.10.890.20">
    <property type="match status" value="1"/>
</dbReference>
<dbReference type="InterPro" id="IPR016089">
    <property type="entry name" value="Chalcone_isomerase_bundle_sf"/>
</dbReference>
<feature type="region of interest" description="Disordered" evidence="3">
    <location>
        <begin position="233"/>
        <end position="252"/>
    </location>
</feature>
<proteinExistence type="inferred from homology"/>
<feature type="compositionally biased region" description="Low complexity" evidence="3">
    <location>
        <begin position="241"/>
        <end position="252"/>
    </location>
</feature>
<dbReference type="InterPro" id="IPR036298">
    <property type="entry name" value="Chalcone_isomerase_sf"/>
</dbReference>
<dbReference type="InterPro" id="IPR016087">
    <property type="entry name" value="Chalcone_isomerase"/>
</dbReference>
<dbReference type="Gene3D" id="3.50.70.10">
    <property type="match status" value="1"/>
</dbReference>
<gene>
    <name evidence="5" type="ORF">C24_LOCUS26781</name>
</gene>
<evidence type="ECO:0000313" key="6">
    <source>
        <dbReference type="Proteomes" id="UP000434276"/>
    </source>
</evidence>
<dbReference type="EMBL" id="CACSHJ010000096">
    <property type="protein sequence ID" value="CAA0412402.1"/>
    <property type="molecule type" value="Genomic_DNA"/>
</dbReference>
<name>A0A5S9YHR1_ARATH</name>
<feature type="compositionally biased region" description="Acidic residues" evidence="3">
    <location>
        <begin position="472"/>
        <end position="483"/>
    </location>
</feature>
<comment type="similarity">
    <text evidence="1 2">Belongs to the chalcone isomerase family.</text>
</comment>
<dbReference type="ExpressionAtlas" id="A0A5S9YHR1">
    <property type="expression patterns" value="baseline and differential"/>
</dbReference>
<reference evidence="5 6" key="1">
    <citation type="submission" date="2019-12" db="EMBL/GenBank/DDBJ databases">
        <authorList>
            <person name="Jiao W.-B."/>
            <person name="Schneeberger K."/>
        </authorList>
    </citation>
    <scope>NUCLEOTIDE SEQUENCE [LARGE SCALE GENOMIC DNA]</scope>
    <source>
        <strain evidence="6">cv. C24</strain>
    </source>
</reference>
<dbReference type="Proteomes" id="UP000434276">
    <property type="component" value="Unassembled WGS sequence"/>
</dbReference>
<organism evidence="5 6">
    <name type="scientific">Arabidopsis thaliana</name>
    <name type="common">Mouse-ear cress</name>
    <dbReference type="NCBI Taxonomy" id="3702"/>
    <lineage>
        <taxon>Eukaryota</taxon>
        <taxon>Viridiplantae</taxon>
        <taxon>Streptophyta</taxon>
        <taxon>Embryophyta</taxon>
        <taxon>Tracheophyta</taxon>
        <taxon>Spermatophyta</taxon>
        <taxon>Magnoliopsida</taxon>
        <taxon>eudicotyledons</taxon>
        <taxon>Gunneridae</taxon>
        <taxon>Pentapetalae</taxon>
        <taxon>rosids</taxon>
        <taxon>malvids</taxon>
        <taxon>Brassicales</taxon>
        <taxon>Brassicaceae</taxon>
        <taxon>Camelineae</taxon>
        <taxon>Arabidopsis</taxon>
    </lineage>
</organism>
<evidence type="ECO:0000256" key="2">
    <source>
        <dbReference type="RuleBase" id="RU361158"/>
    </source>
</evidence>
<sequence>MKLDLSWSSSSPMPLPSVTPLHVDAFTFPPAVESPASHKRLFLGGAGIRWFDIKGKFVIVTVIGVYLEAMALPSISAKWKRQECKGVDGIRPFLQSTRHRWCEFEKLARVTMKKRLTGIRYSEKVVEYCEEIMKASGKYTRSEAKAIDQFLMVFKNQDFPPGSSIIFAICPKGSLTIAFSKEERVPKTGKAVIKNKLLGEAVLESMIGKNGVSPATRKSLAERLSKLMNKKDPYNEANVNTPSSTRRVTRSQTRSAINNLLSSKKADDWSDKCQSKSVQRNGAKDRSALFDITNDSPIVGLAMQTPSSGVVGKRNMSRINNTPGSGEALLRGQVKTLLQKVEEEADLTKISLESRPFIHLVTSPMGLLAPTPANTPQVLGFSDEVQVVITSPVVAGQFRAPSQVVESNMFDEKEESLELEKSPSITRSLLLDFSDKSELWESSDCSSVVTQNPEDDNSSVWSMQANASAKDEEYDDEEEEAYSYGEEYDEEYYDEEEEEEEGGIVDGLCEGIRKMSVETDFAGKHTRFVYDSEDEEIVEAKDQSPGVLRLKGFPTPTGKHVRFAGDE</sequence>
<feature type="domain" description="Chalcone isomerase" evidence="4">
    <location>
        <begin position="23"/>
        <end position="227"/>
    </location>
</feature>
<dbReference type="Pfam" id="PF02431">
    <property type="entry name" value="Chalcone"/>
    <property type="match status" value="1"/>
</dbReference>
<evidence type="ECO:0000259" key="4">
    <source>
        <dbReference type="Pfam" id="PF02431"/>
    </source>
</evidence>
<dbReference type="AlphaFoldDB" id="A0A5S9YHR1"/>
<dbReference type="PANTHER" id="PTHR47512">
    <property type="entry name" value="EXPRESSED PROTEIN"/>
    <property type="match status" value="1"/>
</dbReference>
<evidence type="ECO:0000313" key="5">
    <source>
        <dbReference type="EMBL" id="CAA0412402.1"/>
    </source>
</evidence>